<sequence length="934" mass="105343">MSTEPMVITAQLEALRRTGIWKVADWDQFEVLLTALGYPTGHTHPTGDSVAERLTAAIEGLPEDRDSTATRLKYLFGVETGYRKADPEILTRIVRRNIDGLGEDENDDQAFKRRNRRAREKLAAQIIKLSNDRSMLIPQFTDGVPLVPREQEQSVAAWADSGQRILLVAGDTGNGKSTVALQALKTYLTPHDFAIVDGSSLTSLLVDMNDITQKMDFEFDRALTNFMHHLNVTMRVGRKLSDFILLVDNVEQWSTVSPLVMRNGPRLLITSEFRDLVPRDIPHQYLPIEPPSLDIARKIARFLRENESDKDIEDFVEAVGRKPRLIVDCLGMHNEREMPLRTMTLLIENEKSRVVQNRSKHERAVHILYEKYFNRLEARDHQAARCLLSVAFIGEGRTDATVGSLIIATYLATEYGIENPVHGSTWPNTGDVDPAIAVSLNVLMDRHLISRDNRSIYMHGITANLFRDIGETLAFTAYYAVILAYMTAWAAEMESIVARDPQVDDDWELTLWQERNRDQLMSFTQPWAVCLRRALIGMPLEHYYHLPQYRDTIVQHLSTYSYQAGTFADFEPLLRRALLGTSQVPMEADILNSLLESGYKAGIASREEYAQTKRQLSLLPRRENHPYVRLATEIDMEQVQYDHKSIAARITNIDVPMEELGAVGVWDVIAEHYIWIQNLSTALKIKLEIQRRGRFASLFGPALLSGAAECASLTRNDAALSVVSGLAERYFPNLTGERAPYGDKLLSQEIAAWQLRMTARQQHAECARAFREAAETAMGIGHKRTAMKHYAEALQLSCISYVSTKGGSSILPTPKHPDFQDMFDGVDELHLIDRMSVVALLANFTVDGFQSDSLALVEAALARSEKRQDMRTWILCTMAWQIMRRGTQASKPVGDIRARLSGLLVQSGRFDDTNGADRYIGGTIDTDMEAVFLL</sequence>
<evidence type="ECO:0000313" key="2">
    <source>
        <dbReference type="Proteomes" id="UP000547444"/>
    </source>
</evidence>
<dbReference type="SUPFAM" id="SSF52540">
    <property type="entry name" value="P-loop containing nucleoside triphosphate hydrolases"/>
    <property type="match status" value="1"/>
</dbReference>
<keyword evidence="2" id="KW-1185">Reference proteome</keyword>
<name>A0A7X5U2L4_9MYCO</name>
<evidence type="ECO:0000313" key="1">
    <source>
        <dbReference type="EMBL" id="NIH97234.1"/>
    </source>
</evidence>
<accession>A0A7X5U2L4</accession>
<comment type="caution">
    <text evidence="1">The sequence shown here is derived from an EMBL/GenBank/DDBJ whole genome shotgun (WGS) entry which is preliminary data.</text>
</comment>
<dbReference type="EMBL" id="JAANOW010000002">
    <property type="protein sequence ID" value="NIH97234.1"/>
    <property type="molecule type" value="Genomic_DNA"/>
</dbReference>
<proteinExistence type="predicted"/>
<dbReference type="RefSeq" id="WP_167162068.1">
    <property type="nucleotide sequence ID" value="NZ_JAANOW010000002.1"/>
</dbReference>
<gene>
    <name evidence="1" type="ORF">FHU31_004224</name>
</gene>
<dbReference type="Proteomes" id="UP000547444">
    <property type="component" value="Unassembled WGS sequence"/>
</dbReference>
<dbReference type="AlphaFoldDB" id="A0A7X5U2L4"/>
<protein>
    <submittedName>
        <fullName evidence="1">Uncharacterized protein</fullName>
    </submittedName>
</protein>
<organism evidence="1 2">
    <name type="scientific">Mycolicibacterium fluoranthenivorans</name>
    <dbReference type="NCBI Taxonomy" id="258505"/>
    <lineage>
        <taxon>Bacteria</taxon>
        <taxon>Bacillati</taxon>
        <taxon>Actinomycetota</taxon>
        <taxon>Actinomycetes</taxon>
        <taxon>Mycobacteriales</taxon>
        <taxon>Mycobacteriaceae</taxon>
        <taxon>Mycolicibacterium</taxon>
    </lineage>
</organism>
<reference evidence="1 2" key="1">
    <citation type="submission" date="2020-03" db="EMBL/GenBank/DDBJ databases">
        <title>Sequencing the genomes of 1000 actinobacteria strains.</title>
        <authorList>
            <person name="Klenk H.-P."/>
        </authorList>
    </citation>
    <scope>NUCLEOTIDE SEQUENCE [LARGE SCALE GENOMIC DNA]</scope>
    <source>
        <strain evidence="1 2">DSM 44556</strain>
    </source>
</reference>
<dbReference type="Gene3D" id="3.40.50.300">
    <property type="entry name" value="P-loop containing nucleotide triphosphate hydrolases"/>
    <property type="match status" value="1"/>
</dbReference>
<dbReference type="InterPro" id="IPR027417">
    <property type="entry name" value="P-loop_NTPase"/>
</dbReference>